<proteinExistence type="predicted"/>
<evidence type="ECO:0000313" key="2">
    <source>
        <dbReference type="Proteomes" id="UP000245956"/>
    </source>
</evidence>
<evidence type="ECO:0000313" key="1">
    <source>
        <dbReference type="EMBL" id="PWI66215.1"/>
    </source>
</evidence>
<protein>
    <submittedName>
        <fullName evidence="1">Uncharacterized protein</fullName>
    </submittedName>
</protein>
<gene>
    <name evidence="1" type="ORF">PCL_05180</name>
</gene>
<organism evidence="1 2">
    <name type="scientific">Purpureocillium lilacinum</name>
    <name type="common">Paecilomyces lilacinus</name>
    <dbReference type="NCBI Taxonomy" id="33203"/>
    <lineage>
        <taxon>Eukaryota</taxon>
        <taxon>Fungi</taxon>
        <taxon>Dikarya</taxon>
        <taxon>Ascomycota</taxon>
        <taxon>Pezizomycotina</taxon>
        <taxon>Sordariomycetes</taxon>
        <taxon>Hypocreomycetidae</taxon>
        <taxon>Hypocreales</taxon>
        <taxon>Ophiocordycipitaceae</taxon>
        <taxon>Purpureocillium</taxon>
    </lineage>
</organism>
<dbReference type="EMBL" id="LCWV01000026">
    <property type="protein sequence ID" value="PWI66215.1"/>
    <property type="molecule type" value="Genomic_DNA"/>
</dbReference>
<name>A0A2U3DVE1_PURLI</name>
<sequence>MAQCLALVETIWGIGPRAHPSRWLGWAAHPSHPMAPFRRPPVSASAGIPSSASFRHTPSLASRAPVPQLLLAQCSMLAGPAPAPAPVRAGFGFGLIWDPSKQVHLNRETRTTTITAATLLLPARRHARVSAAPCAVEPDKGARSMLFVGRPARVDIHQSRRQCRALGHRAT</sequence>
<comment type="caution">
    <text evidence="1">The sequence shown here is derived from an EMBL/GenBank/DDBJ whole genome shotgun (WGS) entry which is preliminary data.</text>
</comment>
<dbReference type="AlphaFoldDB" id="A0A2U3DVE1"/>
<reference evidence="1 2" key="1">
    <citation type="journal article" date="2016" name="Front. Microbiol.">
        <title>Genome and transcriptome sequences reveal the specific parasitism of the nematophagous Purpureocillium lilacinum 36-1.</title>
        <authorList>
            <person name="Xie J."/>
            <person name="Li S."/>
            <person name="Mo C."/>
            <person name="Xiao X."/>
            <person name="Peng D."/>
            <person name="Wang G."/>
            <person name="Xiao Y."/>
        </authorList>
    </citation>
    <scope>NUCLEOTIDE SEQUENCE [LARGE SCALE GENOMIC DNA]</scope>
    <source>
        <strain evidence="1 2">36-1</strain>
    </source>
</reference>
<accession>A0A2U3DVE1</accession>
<dbReference type="Proteomes" id="UP000245956">
    <property type="component" value="Unassembled WGS sequence"/>
</dbReference>